<organism evidence="1 2">
    <name type="scientific">Allochromatium humboldtianum</name>
    <dbReference type="NCBI Taxonomy" id="504901"/>
    <lineage>
        <taxon>Bacteria</taxon>
        <taxon>Pseudomonadati</taxon>
        <taxon>Pseudomonadota</taxon>
        <taxon>Gammaproteobacteria</taxon>
        <taxon>Chromatiales</taxon>
        <taxon>Chromatiaceae</taxon>
        <taxon>Allochromatium</taxon>
    </lineage>
</organism>
<dbReference type="AlphaFoldDB" id="A0A850R784"/>
<proteinExistence type="predicted"/>
<dbReference type="Proteomes" id="UP000592294">
    <property type="component" value="Unassembled WGS sequence"/>
</dbReference>
<name>A0A850R784_9GAMM</name>
<sequence>MNISALNPTTPEDWFALGSAVFEGRAARLDRYPPLNDMQAQRGWLAGFSASWMEASERHDRDPARYPPTLDLWAHLTLTLTGCPDLLRQLGAYRRGAQSWGDH</sequence>
<comment type="caution">
    <text evidence="1">The sequence shown here is derived from an EMBL/GenBank/DDBJ whole genome shotgun (WGS) entry which is preliminary data.</text>
</comment>
<keyword evidence="1" id="KW-0808">Transferase</keyword>
<dbReference type="GO" id="GO:0016301">
    <property type="term" value="F:kinase activity"/>
    <property type="evidence" value="ECO:0007669"/>
    <property type="project" value="UniProtKB-KW"/>
</dbReference>
<dbReference type="EMBL" id="JABZEO010000010">
    <property type="protein sequence ID" value="NVZ10559.1"/>
    <property type="molecule type" value="Genomic_DNA"/>
</dbReference>
<evidence type="ECO:0000313" key="2">
    <source>
        <dbReference type="Proteomes" id="UP000592294"/>
    </source>
</evidence>
<reference evidence="1 2" key="1">
    <citation type="submission" date="2020-06" db="EMBL/GenBank/DDBJ databases">
        <title>Whole-genome sequence of Allochromatium humboldtianum DSM 21881, type strain.</title>
        <authorList>
            <person name="Kyndt J.A."/>
            <person name="Meyer T.E."/>
        </authorList>
    </citation>
    <scope>NUCLEOTIDE SEQUENCE [LARGE SCALE GENOMIC DNA]</scope>
    <source>
        <strain evidence="1 2">DSM 21881</strain>
    </source>
</reference>
<gene>
    <name evidence="1" type="ORF">HW932_14940</name>
</gene>
<evidence type="ECO:0000313" key="1">
    <source>
        <dbReference type="EMBL" id="NVZ10559.1"/>
    </source>
</evidence>
<keyword evidence="2" id="KW-1185">Reference proteome</keyword>
<accession>A0A850R784</accession>
<keyword evidence="1" id="KW-0418">Kinase</keyword>
<dbReference type="RefSeq" id="WP_176977296.1">
    <property type="nucleotide sequence ID" value="NZ_JABZEO010000010.1"/>
</dbReference>
<protein>
    <submittedName>
        <fullName evidence="1">Histidine kinase</fullName>
    </submittedName>
</protein>